<proteinExistence type="predicted"/>
<organism evidence="1 2">
    <name type="scientific">Diphasiastrum complanatum</name>
    <name type="common">Issler's clubmoss</name>
    <name type="synonym">Lycopodium complanatum</name>
    <dbReference type="NCBI Taxonomy" id="34168"/>
    <lineage>
        <taxon>Eukaryota</taxon>
        <taxon>Viridiplantae</taxon>
        <taxon>Streptophyta</taxon>
        <taxon>Embryophyta</taxon>
        <taxon>Tracheophyta</taxon>
        <taxon>Lycopodiopsida</taxon>
        <taxon>Lycopodiales</taxon>
        <taxon>Lycopodiaceae</taxon>
        <taxon>Lycopodioideae</taxon>
        <taxon>Diphasiastrum</taxon>
    </lineage>
</organism>
<dbReference type="Proteomes" id="UP001162992">
    <property type="component" value="Chromosome 6"/>
</dbReference>
<evidence type="ECO:0000313" key="1">
    <source>
        <dbReference type="EMBL" id="KAJ7552391.1"/>
    </source>
</evidence>
<accession>A0ACC2DDR3</accession>
<gene>
    <name evidence="1" type="ORF">O6H91_06G053900</name>
</gene>
<name>A0ACC2DDR3_DIPCM</name>
<keyword evidence="2" id="KW-1185">Reference proteome</keyword>
<protein>
    <submittedName>
        <fullName evidence="1">Uncharacterized protein</fullName>
    </submittedName>
</protein>
<evidence type="ECO:0000313" key="2">
    <source>
        <dbReference type="Proteomes" id="UP001162992"/>
    </source>
</evidence>
<dbReference type="EMBL" id="CM055097">
    <property type="protein sequence ID" value="KAJ7552391.1"/>
    <property type="molecule type" value="Genomic_DNA"/>
</dbReference>
<sequence length="703" mass="76091">MEESIGVTSESSAALRVVQLAAGEAHTLALTASGSLYAWGRGFFGRLGTGKETDELSPVPILLGNINETSASCKLNIQETSSQKREKARCVVGVAAGAYHSLSLSVAADGVVWSWGYNEYGQLGRKDGSGSVPGPICFHSNTNEVEYDHILSLQIDGENDIPSCPVKVVAVEAGGMMSCAIDQEGKVWMWGLCPNITHKDESDSTLLSMETPECVKGLGGYFISRVACGNEHVLALAISQPSGERLSDGAVCFSWGNNSHGQLGLGDRKNRSSPQLLDIFSKSSTGYPFDISCGAFHSCVLVASETSKHGSIACLDITAEKSFLDESHALPALVANGSSPYRSTACWTFGEGENGQLGHGTAVTSLLPVCVQGLPREEKWVSIACGLFHTAVVSETGEVWVWGMQNGLGLLPGIELSRNESGDALLPYKIFADSLSGQECSLCLRWIVCGAAHTVTLAHEGYRIFSWGRGQNGVLGSGQSLDSWIPCPVVWPPPDQLSGCENSKPLMEEEKMNQTEGFDRRSLGVDVKVNQELEIKLSLAVEEISSLKKELAFFKDSAESLQFAVYGGLKTLCEQDPEILRATDMTKGSHSSSSLFSGYGAGQKWQKTMFEANYADLLKYESFYRAMLSQVEDLILKKKVENLCQSYFRDLSVPRTSNSEHLTSHGNVSLENFLLNKEYLVSSNQESYSVEELKNLAVRLHKS</sequence>
<reference evidence="2" key="1">
    <citation type="journal article" date="2024" name="Proc. Natl. Acad. Sci. U.S.A.">
        <title>Extraordinary preservation of gene collinearity over three hundred million years revealed in homosporous lycophytes.</title>
        <authorList>
            <person name="Li C."/>
            <person name="Wickell D."/>
            <person name="Kuo L.Y."/>
            <person name="Chen X."/>
            <person name="Nie B."/>
            <person name="Liao X."/>
            <person name="Peng D."/>
            <person name="Ji J."/>
            <person name="Jenkins J."/>
            <person name="Williams M."/>
            <person name="Shu S."/>
            <person name="Plott C."/>
            <person name="Barry K."/>
            <person name="Rajasekar S."/>
            <person name="Grimwood J."/>
            <person name="Han X."/>
            <person name="Sun S."/>
            <person name="Hou Z."/>
            <person name="He W."/>
            <person name="Dai G."/>
            <person name="Sun C."/>
            <person name="Schmutz J."/>
            <person name="Leebens-Mack J.H."/>
            <person name="Li F.W."/>
            <person name="Wang L."/>
        </authorList>
    </citation>
    <scope>NUCLEOTIDE SEQUENCE [LARGE SCALE GENOMIC DNA]</scope>
    <source>
        <strain evidence="2">cv. PW_Plant_1</strain>
    </source>
</reference>
<comment type="caution">
    <text evidence="1">The sequence shown here is derived from an EMBL/GenBank/DDBJ whole genome shotgun (WGS) entry which is preliminary data.</text>
</comment>